<evidence type="ECO:0000313" key="2">
    <source>
        <dbReference type="Proteomes" id="UP000013968"/>
    </source>
</evidence>
<reference evidence="1 2" key="1">
    <citation type="journal article" date="2013" name="BMC Genomics">
        <title>ContigScape: a Cytoscape plugin facilitating microbial genome gap closing.</title>
        <authorList>
            <person name="Tang B."/>
            <person name="Wang Q."/>
            <person name="Yang M."/>
            <person name="Xie F."/>
            <person name="Zhu Y."/>
            <person name="Zhuo Y."/>
            <person name="Wang S."/>
            <person name="Gao H."/>
            <person name="Ding X."/>
            <person name="Zhang L."/>
            <person name="Zhao G."/>
            <person name="Zheng H."/>
        </authorList>
    </citation>
    <scope>NUCLEOTIDE SEQUENCE [LARGE SCALE GENOMIC DNA]</scope>
    <source>
        <strain evidence="1 2">HCCB10007</strain>
    </source>
</reference>
<evidence type="ECO:0008006" key="3">
    <source>
        <dbReference type="Google" id="ProtNLM"/>
    </source>
</evidence>
<dbReference type="Proteomes" id="UP000013968">
    <property type="component" value="Chromosome"/>
</dbReference>
<dbReference type="EMBL" id="CP003410">
    <property type="protein sequence ID" value="AGM07095.1"/>
    <property type="molecule type" value="Genomic_DNA"/>
</dbReference>
<dbReference type="KEGG" id="aoi:AORI_4511"/>
<dbReference type="HOGENOM" id="CLU_841019_0_0_11"/>
<protein>
    <recommendedName>
        <fullName evidence="3">AbiTii domain-containing protein</fullName>
    </recommendedName>
</protein>
<keyword evidence="2" id="KW-1185">Reference proteome</keyword>
<gene>
    <name evidence="1" type="ORF">AORI_4511</name>
</gene>
<sequence length="330" mass="36015">MTDSTSADVLSLVRKALDELDDRPLDATVRRTARIAVLLGETELAVRLGLELKPIGGLPAANKADTQRLMADPSLWDAPNSPVETAFEAYSGRRQIESGPNAGKLSAHGLAEIAEILRQYDTDTVTRETAANIAHLRAIQDGVRHTIFTALCSWERQLTYTDVNERIFERFRSQVDATLANGAPQVLDQFTAVYRRLREAAQRPESTVQEDLSQAVTTCRRILKAVADHVLPGERGATNESGVRLDDPSYRNRVHEFIARHVNSGSVADSAKAAYGGLLERFKTLDELANKGVHAQLGLREAELCAISTYLVTGELLAVAAQSPTEAESS</sequence>
<dbReference type="PATRIC" id="fig|1156913.3.peg.4590"/>
<dbReference type="AlphaFoldDB" id="R4SX34"/>
<name>R4SX34_9PSEU</name>
<accession>R4SX34</accession>
<proteinExistence type="predicted"/>
<dbReference type="RefSeq" id="WP_016334843.1">
    <property type="nucleotide sequence ID" value="NC_021252.1"/>
</dbReference>
<evidence type="ECO:0000313" key="1">
    <source>
        <dbReference type="EMBL" id="AGM07095.1"/>
    </source>
</evidence>
<organism evidence="1 2">
    <name type="scientific">Amycolatopsis keratiniphila</name>
    <dbReference type="NCBI Taxonomy" id="129921"/>
    <lineage>
        <taxon>Bacteria</taxon>
        <taxon>Bacillati</taxon>
        <taxon>Actinomycetota</taxon>
        <taxon>Actinomycetes</taxon>
        <taxon>Pseudonocardiales</taxon>
        <taxon>Pseudonocardiaceae</taxon>
        <taxon>Amycolatopsis</taxon>
        <taxon>Amycolatopsis japonica group</taxon>
    </lineage>
</organism>